<dbReference type="InterPro" id="IPR035919">
    <property type="entry name" value="EAL_sf"/>
</dbReference>
<name>A0A975ZN87_9RHOB</name>
<sequence>MSTVALVFGLGAGGLALAAFYLALRQSKRAADETAALRERNNALVAENARLLNMVEFDDLTDARSRRYLRELFARSRQDGTNAMIFVDLDEFKSVNDGFGHRAGDGFLRRIAQALRDECRETETLFRHGGDEFCIYLQGIALPQAVQRAGTFVQVVRETSVDVSGVNVRRTASAGVAQVDPGQDMMGALYYADEALYAAKQAGGNCVRATEGETLKTMIARRTGPRAEDLAEAIRREEITYYVQPIYDTRAGRAVGVEALIRWVRSDGDVLLPAKFIDMMTRSQHRELSPPDSVSVDVAQSFCPANDRLYCAFNISSRFLERSVEDNMHFARSLTRGLNPSQVVLELVESAAIRNSERARDMLQQLRAHGIRIALDDFGTGFSNLERLQEYEVDIVKIDRRFVHGLGTGQGDRGILRALHALSLDMGFSVIAEGVETEQELRALQEIGIYDAQGYLLGRPETVSYWQSRIGQPLSPGLCLRKTA</sequence>
<dbReference type="PANTHER" id="PTHR33121:SF79">
    <property type="entry name" value="CYCLIC DI-GMP PHOSPHODIESTERASE PDED-RELATED"/>
    <property type="match status" value="1"/>
</dbReference>
<dbReference type="Pfam" id="PF00990">
    <property type="entry name" value="GGDEF"/>
    <property type="match status" value="1"/>
</dbReference>
<reference evidence="3 4" key="1">
    <citation type="submission" date="2016-10" db="EMBL/GenBank/DDBJ databases">
        <authorList>
            <person name="Varghese N."/>
            <person name="Submissions S."/>
        </authorList>
    </citation>
    <scope>NUCLEOTIDE SEQUENCE [LARGE SCALE GENOMIC DNA]</scope>
    <source>
        <strain evidence="3 4">FF3</strain>
    </source>
</reference>
<proteinExistence type="predicted"/>
<dbReference type="Proteomes" id="UP000182932">
    <property type="component" value="Unassembled WGS sequence"/>
</dbReference>
<accession>A0A975ZN87</accession>
<dbReference type="CDD" id="cd01948">
    <property type="entry name" value="EAL"/>
    <property type="match status" value="1"/>
</dbReference>
<dbReference type="GO" id="GO:0071111">
    <property type="term" value="F:cyclic-guanylate-specific phosphodiesterase activity"/>
    <property type="evidence" value="ECO:0007669"/>
    <property type="project" value="InterPro"/>
</dbReference>
<dbReference type="SUPFAM" id="SSF141868">
    <property type="entry name" value="EAL domain-like"/>
    <property type="match status" value="1"/>
</dbReference>
<dbReference type="SMART" id="SM00267">
    <property type="entry name" value="GGDEF"/>
    <property type="match status" value="1"/>
</dbReference>
<dbReference type="AlphaFoldDB" id="A0A975ZN87"/>
<dbReference type="Gene3D" id="3.20.20.450">
    <property type="entry name" value="EAL domain"/>
    <property type="match status" value="1"/>
</dbReference>
<dbReference type="Gene3D" id="3.30.70.270">
    <property type="match status" value="1"/>
</dbReference>
<protein>
    <submittedName>
        <fullName evidence="3">Diguanylate cyclase (GGDEF) domain-containing protein</fullName>
    </submittedName>
</protein>
<feature type="domain" description="EAL" evidence="1">
    <location>
        <begin position="223"/>
        <end position="474"/>
    </location>
</feature>
<evidence type="ECO:0000313" key="3">
    <source>
        <dbReference type="EMBL" id="SEJ40284.1"/>
    </source>
</evidence>
<evidence type="ECO:0000259" key="1">
    <source>
        <dbReference type="PROSITE" id="PS50883"/>
    </source>
</evidence>
<dbReference type="RefSeq" id="WP_074836358.1">
    <property type="nucleotide sequence ID" value="NZ_FNYY01000005.1"/>
</dbReference>
<dbReference type="InterPro" id="IPR050706">
    <property type="entry name" value="Cyclic-di-GMP_PDE-like"/>
</dbReference>
<dbReference type="InterPro" id="IPR043128">
    <property type="entry name" value="Rev_trsase/Diguanyl_cyclase"/>
</dbReference>
<feature type="domain" description="GGDEF" evidence="2">
    <location>
        <begin position="80"/>
        <end position="212"/>
    </location>
</feature>
<dbReference type="GeneID" id="80818201"/>
<dbReference type="NCBIfam" id="TIGR00254">
    <property type="entry name" value="GGDEF"/>
    <property type="match status" value="1"/>
</dbReference>
<dbReference type="PROSITE" id="PS50883">
    <property type="entry name" value="EAL"/>
    <property type="match status" value="1"/>
</dbReference>
<dbReference type="InterPro" id="IPR000160">
    <property type="entry name" value="GGDEF_dom"/>
</dbReference>
<dbReference type="Pfam" id="PF00563">
    <property type="entry name" value="EAL"/>
    <property type="match status" value="1"/>
</dbReference>
<dbReference type="PANTHER" id="PTHR33121">
    <property type="entry name" value="CYCLIC DI-GMP PHOSPHODIESTERASE PDEF"/>
    <property type="match status" value="1"/>
</dbReference>
<dbReference type="PROSITE" id="PS50887">
    <property type="entry name" value="GGDEF"/>
    <property type="match status" value="1"/>
</dbReference>
<keyword evidence="4" id="KW-1185">Reference proteome</keyword>
<comment type="caution">
    <text evidence="3">The sequence shown here is derived from an EMBL/GenBank/DDBJ whole genome shotgun (WGS) entry which is preliminary data.</text>
</comment>
<dbReference type="CDD" id="cd01949">
    <property type="entry name" value="GGDEF"/>
    <property type="match status" value="1"/>
</dbReference>
<organism evidence="3 4">
    <name type="scientific">Marinovum algicola</name>
    <dbReference type="NCBI Taxonomy" id="42444"/>
    <lineage>
        <taxon>Bacteria</taxon>
        <taxon>Pseudomonadati</taxon>
        <taxon>Pseudomonadota</taxon>
        <taxon>Alphaproteobacteria</taxon>
        <taxon>Rhodobacterales</taxon>
        <taxon>Roseobacteraceae</taxon>
        <taxon>Marinovum</taxon>
    </lineage>
</organism>
<dbReference type="SUPFAM" id="SSF55073">
    <property type="entry name" value="Nucleotide cyclase"/>
    <property type="match status" value="1"/>
</dbReference>
<dbReference type="InterPro" id="IPR029787">
    <property type="entry name" value="Nucleotide_cyclase"/>
</dbReference>
<evidence type="ECO:0000313" key="4">
    <source>
        <dbReference type="Proteomes" id="UP000182932"/>
    </source>
</evidence>
<dbReference type="SMART" id="SM00052">
    <property type="entry name" value="EAL"/>
    <property type="match status" value="1"/>
</dbReference>
<dbReference type="InterPro" id="IPR001633">
    <property type="entry name" value="EAL_dom"/>
</dbReference>
<gene>
    <name evidence="3" type="ORF">SAMN04487940_105235</name>
</gene>
<evidence type="ECO:0000259" key="2">
    <source>
        <dbReference type="PROSITE" id="PS50887"/>
    </source>
</evidence>
<dbReference type="EMBL" id="FNYY01000005">
    <property type="protein sequence ID" value="SEJ40284.1"/>
    <property type="molecule type" value="Genomic_DNA"/>
</dbReference>